<evidence type="ECO:0000256" key="3">
    <source>
        <dbReference type="ARBA" id="ARBA00022448"/>
    </source>
</evidence>
<dbReference type="InterPro" id="IPR037066">
    <property type="entry name" value="Plug_dom_sf"/>
</dbReference>
<dbReference type="InterPro" id="IPR010105">
    <property type="entry name" value="TonB_sidphr_rcpt"/>
</dbReference>
<dbReference type="FunFam" id="2.170.130.10:FF:000006">
    <property type="entry name" value="FhuE outer membrane receptor"/>
    <property type="match status" value="1"/>
</dbReference>
<evidence type="ECO:0000256" key="8">
    <source>
        <dbReference type="ARBA" id="ARBA00023004"/>
    </source>
</evidence>
<evidence type="ECO:0000256" key="14">
    <source>
        <dbReference type="PROSITE-ProRule" id="PRU01360"/>
    </source>
</evidence>
<keyword evidence="5" id="KW-0410">Iron transport</keyword>
<dbReference type="AlphaFoldDB" id="A0A250B651"/>
<evidence type="ECO:0000259" key="19">
    <source>
        <dbReference type="Pfam" id="PF07715"/>
    </source>
</evidence>
<dbReference type="EMBL" id="CP014136">
    <property type="protein sequence ID" value="ATA21607.1"/>
    <property type="molecule type" value="Genomic_DNA"/>
</dbReference>
<dbReference type="Gene3D" id="2.40.170.20">
    <property type="entry name" value="TonB-dependent receptor, beta-barrel domain"/>
    <property type="match status" value="1"/>
</dbReference>
<dbReference type="GO" id="GO:0015891">
    <property type="term" value="P:siderophore transport"/>
    <property type="evidence" value="ECO:0007669"/>
    <property type="project" value="InterPro"/>
</dbReference>
<comment type="subcellular location">
    <subcellularLocation>
        <location evidence="1 14">Cell outer membrane</location>
        <topology evidence="1 14">Multi-pass membrane protein</topology>
    </subcellularLocation>
</comment>
<protein>
    <submittedName>
        <fullName evidence="20">Ferric-rhodotorulic acid transporter</fullName>
    </submittedName>
</protein>
<keyword evidence="12" id="KW-0675">Receptor</keyword>
<feature type="transmembrane region" description="Helical" evidence="17">
    <location>
        <begin position="12"/>
        <end position="34"/>
    </location>
</feature>
<evidence type="ECO:0000256" key="13">
    <source>
        <dbReference type="ARBA" id="ARBA00023237"/>
    </source>
</evidence>
<keyword evidence="8" id="KW-0408">Iron</keyword>
<dbReference type="PROSITE" id="PS01156">
    <property type="entry name" value="TONB_DEPENDENT_REC_2"/>
    <property type="match status" value="1"/>
</dbReference>
<evidence type="ECO:0000256" key="9">
    <source>
        <dbReference type="ARBA" id="ARBA00023065"/>
    </source>
</evidence>
<keyword evidence="13 14" id="KW-0998">Cell outer membrane</keyword>
<proteinExistence type="inferred from homology"/>
<keyword evidence="4 14" id="KW-1134">Transmembrane beta strand</keyword>
<dbReference type="InterPro" id="IPR010917">
    <property type="entry name" value="TonB_rcpt_CS"/>
</dbReference>
<gene>
    <name evidence="20" type="ORF">AWC35_20935</name>
</gene>
<evidence type="ECO:0000256" key="12">
    <source>
        <dbReference type="ARBA" id="ARBA00023170"/>
    </source>
</evidence>
<comment type="similarity">
    <text evidence="2 14 16">Belongs to the TonB-dependent receptor family.</text>
</comment>
<dbReference type="PANTHER" id="PTHR32552:SF74">
    <property type="entry name" value="HYDROXAMATE SIDEROPHORE RECEPTOR FHUE"/>
    <property type="match status" value="1"/>
</dbReference>
<dbReference type="InterPro" id="IPR012910">
    <property type="entry name" value="Plug_dom"/>
</dbReference>
<evidence type="ECO:0000256" key="11">
    <source>
        <dbReference type="ARBA" id="ARBA00023136"/>
    </source>
</evidence>
<dbReference type="Pfam" id="PF07715">
    <property type="entry name" value="Plug"/>
    <property type="match status" value="1"/>
</dbReference>
<evidence type="ECO:0000313" key="20">
    <source>
        <dbReference type="EMBL" id="ATA21607.1"/>
    </source>
</evidence>
<dbReference type="InterPro" id="IPR039426">
    <property type="entry name" value="TonB-dep_rcpt-like"/>
</dbReference>
<dbReference type="Pfam" id="PF00593">
    <property type="entry name" value="TonB_dep_Rec_b-barrel"/>
    <property type="match status" value="1"/>
</dbReference>
<dbReference type="RefSeq" id="WP_183096706.1">
    <property type="nucleotide sequence ID" value="NZ_CP014136.1"/>
</dbReference>
<accession>A0A250B651</accession>
<feature type="domain" description="TonB-dependent receptor-like beta-barrel" evidence="18">
    <location>
        <begin position="268"/>
        <end position="714"/>
    </location>
</feature>
<keyword evidence="9" id="KW-0406">Ion transport</keyword>
<evidence type="ECO:0000256" key="1">
    <source>
        <dbReference type="ARBA" id="ARBA00004571"/>
    </source>
</evidence>
<evidence type="ECO:0000256" key="15">
    <source>
        <dbReference type="PROSITE-ProRule" id="PRU10144"/>
    </source>
</evidence>
<keyword evidence="6 14" id="KW-0812">Transmembrane</keyword>
<dbReference type="SUPFAM" id="SSF56935">
    <property type="entry name" value="Porins"/>
    <property type="match status" value="1"/>
</dbReference>
<keyword evidence="17" id="KW-1133">Transmembrane helix</keyword>
<evidence type="ECO:0000313" key="21">
    <source>
        <dbReference type="Proteomes" id="UP000217182"/>
    </source>
</evidence>
<evidence type="ECO:0000256" key="16">
    <source>
        <dbReference type="RuleBase" id="RU003357"/>
    </source>
</evidence>
<keyword evidence="3 14" id="KW-0813">Transport</keyword>
<feature type="short sequence motif" description="TonB C-terminal box" evidence="15">
    <location>
        <begin position="725"/>
        <end position="742"/>
    </location>
</feature>
<dbReference type="GO" id="GO:0038023">
    <property type="term" value="F:signaling receptor activity"/>
    <property type="evidence" value="ECO:0007669"/>
    <property type="project" value="InterPro"/>
</dbReference>
<dbReference type="GO" id="GO:0015344">
    <property type="term" value="F:siderophore uptake transmembrane transporter activity"/>
    <property type="evidence" value="ECO:0007669"/>
    <property type="project" value="TreeGrafter"/>
</dbReference>
<evidence type="ECO:0000256" key="7">
    <source>
        <dbReference type="ARBA" id="ARBA00022729"/>
    </source>
</evidence>
<evidence type="ECO:0000256" key="4">
    <source>
        <dbReference type="ARBA" id="ARBA00022452"/>
    </source>
</evidence>
<keyword evidence="11 14" id="KW-0472">Membrane</keyword>
<evidence type="ECO:0000259" key="18">
    <source>
        <dbReference type="Pfam" id="PF00593"/>
    </source>
</evidence>
<dbReference type="Gene3D" id="2.170.130.10">
    <property type="entry name" value="TonB-dependent receptor, plug domain"/>
    <property type="match status" value="1"/>
</dbReference>
<name>A0A250B651_9GAMM</name>
<evidence type="ECO:0000256" key="6">
    <source>
        <dbReference type="ARBA" id="ARBA00022692"/>
    </source>
</evidence>
<feature type="domain" description="TonB-dependent receptor plug" evidence="19">
    <location>
        <begin position="91"/>
        <end position="191"/>
    </location>
</feature>
<dbReference type="GO" id="GO:0009279">
    <property type="term" value="C:cell outer membrane"/>
    <property type="evidence" value="ECO:0007669"/>
    <property type="project" value="UniProtKB-SubCell"/>
</dbReference>
<evidence type="ECO:0000256" key="5">
    <source>
        <dbReference type="ARBA" id="ARBA00022496"/>
    </source>
</evidence>
<evidence type="ECO:0000256" key="2">
    <source>
        <dbReference type="ARBA" id="ARBA00009810"/>
    </source>
</evidence>
<organism evidence="20 21">
    <name type="scientific">Gibbsiella quercinecans</name>
    <dbReference type="NCBI Taxonomy" id="929813"/>
    <lineage>
        <taxon>Bacteria</taxon>
        <taxon>Pseudomonadati</taxon>
        <taxon>Pseudomonadota</taxon>
        <taxon>Gammaproteobacteria</taxon>
        <taxon>Enterobacterales</taxon>
        <taxon>Yersiniaceae</taxon>
        <taxon>Gibbsiella</taxon>
    </lineage>
</organism>
<keyword evidence="21" id="KW-1185">Reference proteome</keyword>
<evidence type="ECO:0000256" key="17">
    <source>
        <dbReference type="SAM" id="Phobius"/>
    </source>
</evidence>
<dbReference type="CDD" id="cd01347">
    <property type="entry name" value="ligand_gated_channel"/>
    <property type="match status" value="1"/>
</dbReference>
<dbReference type="KEGG" id="gqu:AWC35_20935"/>
<dbReference type="PROSITE" id="PS52016">
    <property type="entry name" value="TONB_DEPENDENT_REC_3"/>
    <property type="match status" value="1"/>
</dbReference>
<dbReference type="NCBIfam" id="TIGR01783">
    <property type="entry name" value="TonB-siderophor"/>
    <property type="match status" value="1"/>
</dbReference>
<sequence length="742" mass="82065">MSLNRRGARAAACAYAIGKTFTVSSLAMLVHAFLNPMLAQASETITQTAASKSQQDMVVDATAAASDVAIDEKQDYQVITTRAGTKLLLTPRDVPQSVSVITQQRMQDQQLQTVTDVLNNTTGITSNQVDSERSEYYSRGFKITNFTFDGIPTSVGDSWNYGDAASDTAIYDRIEVVRGATGLMTGAGSPSASVNMVRKHADSKEFTGTVSASYGSWNNQRYVADVSGPLNEDGTVRGRVVSGYQDQDSWLDRYHKTKKFLYGVVDADITARTTLSLGYDYEDADTGNPTWGGLPVFYSNGSLTHYNRSLNSAADWANFHTNARKVYADLVHNFDNGWSFHVNGTHAENTFSDKLLYVAYSAYPDESTGEGATGWGSMDRGRRELTSVDSYASGPFQLLGRHHQLMAGISYNRQHNATYSQDGITDLDNYNIAASDMGAFNNSWNGDIAEPQWQGWYLNADDVIRQKSAYTAARFSLADPLSLIVGARYTQWSTNGSSGDMEKNNITPYAGLVYDINDIWSAYASYTSIFQPQTYRDASGHYLSPVTGKSYETGLKAAWFDGRLTTTVAVFRIEQDNAGTEENGVYVNNSSEQAYYATKGARSKGAEFELNGALTDNLQLTFGATRYVARDKDGRYNPDQPQTDFKLFTRYQVPSLPDLVIGGGINWQNRVFEDISAPDGSTQRVYQGSYPLANLFARYQATKQVAVQANVNNLFDRTYYTYMNNYVYGEPRNFSVSLSYQF</sequence>
<dbReference type="NCBIfam" id="NF007447">
    <property type="entry name" value="PRK10003.1"/>
    <property type="match status" value="1"/>
</dbReference>
<evidence type="ECO:0000256" key="10">
    <source>
        <dbReference type="ARBA" id="ARBA00023077"/>
    </source>
</evidence>
<dbReference type="InterPro" id="IPR000531">
    <property type="entry name" value="Beta-barrel_TonB"/>
</dbReference>
<reference evidence="20 21" key="1">
    <citation type="submission" date="2016-01" db="EMBL/GenBank/DDBJ databases">
        <authorList>
            <person name="Oliw E.H."/>
        </authorList>
    </citation>
    <scope>NUCLEOTIDE SEQUENCE [LARGE SCALE GENOMIC DNA]</scope>
    <source>
        <strain evidence="20 21">FRB97</strain>
    </source>
</reference>
<dbReference type="PANTHER" id="PTHR32552">
    <property type="entry name" value="FERRICHROME IRON RECEPTOR-RELATED"/>
    <property type="match status" value="1"/>
</dbReference>
<dbReference type="Proteomes" id="UP000217182">
    <property type="component" value="Chromosome"/>
</dbReference>
<dbReference type="InterPro" id="IPR036942">
    <property type="entry name" value="Beta-barrel_TonB_sf"/>
</dbReference>
<keyword evidence="7" id="KW-0732">Signal</keyword>
<keyword evidence="10 16" id="KW-0798">TonB box</keyword>